<feature type="region of interest" description="Disordered" evidence="1">
    <location>
        <begin position="1"/>
        <end position="37"/>
    </location>
</feature>
<feature type="compositionally biased region" description="Polar residues" evidence="1">
    <location>
        <begin position="1"/>
        <end position="10"/>
    </location>
</feature>
<protein>
    <submittedName>
        <fullName evidence="2">Uncharacterized protein</fullName>
    </submittedName>
</protein>
<keyword evidence="3" id="KW-1185">Reference proteome</keyword>
<evidence type="ECO:0000256" key="1">
    <source>
        <dbReference type="SAM" id="MobiDB-lite"/>
    </source>
</evidence>
<reference evidence="2 3" key="1">
    <citation type="journal article" date="2019" name="Sci. Rep.">
        <title>Orb-weaving spider Araneus ventricosus genome elucidates the spidroin gene catalogue.</title>
        <authorList>
            <person name="Kono N."/>
            <person name="Nakamura H."/>
            <person name="Ohtoshi R."/>
            <person name="Moran D.A.P."/>
            <person name="Shinohara A."/>
            <person name="Yoshida Y."/>
            <person name="Fujiwara M."/>
            <person name="Mori M."/>
            <person name="Tomita M."/>
            <person name="Arakawa K."/>
        </authorList>
    </citation>
    <scope>NUCLEOTIDE SEQUENCE [LARGE SCALE GENOMIC DNA]</scope>
</reference>
<dbReference type="EMBL" id="BGPR01001614">
    <property type="protein sequence ID" value="GBM57931.1"/>
    <property type="molecule type" value="Genomic_DNA"/>
</dbReference>
<gene>
    <name evidence="2" type="ORF">AVEN_206004_1</name>
</gene>
<dbReference type="AlphaFoldDB" id="A0A4Y2GYE9"/>
<organism evidence="2 3">
    <name type="scientific">Araneus ventricosus</name>
    <name type="common">Orbweaver spider</name>
    <name type="synonym">Epeira ventricosa</name>
    <dbReference type="NCBI Taxonomy" id="182803"/>
    <lineage>
        <taxon>Eukaryota</taxon>
        <taxon>Metazoa</taxon>
        <taxon>Ecdysozoa</taxon>
        <taxon>Arthropoda</taxon>
        <taxon>Chelicerata</taxon>
        <taxon>Arachnida</taxon>
        <taxon>Araneae</taxon>
        <taxon>Araneomorphae</taxon>
        <taxon>Entelegynae</taxon>
        <taxon>Araneoidea</taxon>
        <taxon>Araneidae</taxon>
        <taxon>Araneus</taxon>
    </lineage>
</organism>
<dbReference type="Proteomes" id="UP000499080">
    <property type="component" value="Unassembled WGS sequence"/>
</dbReference>
<name>A0A4Y2GYE9_ARAVE</name>
<proteinExistence type="predicted"/>
<comment type="caution">
    <text evidence="2">The sequence shown here is derived from an EMBL/GenBank/DDBJ whole genome shotgun (WGS) entry which is preliminary data.</text>
</comment>
<accession>A0A4Y2GYE9</accession>
<sequence>MNCQVQQAKSVRNAKFGNPTPPNSSNPVPHQSGRHHVGEFYAGSRRVKWHVKQVVLVRRPRDLSMASVCQKDIDIEYCNDIIFE</sequence>
<evidence type="ECO:0000313" key="3">
    <source>
        <dbReference type="Proteomes" id="UP000499080"/>
    </source>
</evidence>
<evidence type="ECO:0000313" key="2">
    <source>
        <dbReference type="EMBL" id="GBM57931.1"/>
    </source>
</evidence>